<dbReference type="InterPro" id="IPR023159">
    <property type="entry name" value="SO1590-like_sf"/>
</dbReference>
<name>A0A4U5JXS0_9GAMM</name>
<dbReference type="AlphaFoldDB" id="A0A4U5JXS0"/>
<evidence type="ECO:0000313" key="3">
    <source>
        <dbReference type="Proteomes" id="UP000308707"/>
    </source>
</evidence>
<dbReference type="Gene3D" id="2.40.350.10">
    <property type="entry name" value="SO1590-like"/>
    <property type="match status" value="1"/>
</dbReference>
<feature type="region of interest" description="Disordered" evidence="1">
    <location>
        <begin position="1"/>
        <end position="22"/>
    </location>
</feature>
<proteinExistence type="predicted"/>
<dbReference type="Proteomes" id="UP000308707">
    <property type="component" value="Unassembled WGS sequence"/>
</dbReference>
<evidence type="ECO:0000313" key="2">
    <source>
        <dbReference type="EMBL" id="TKR33511.1"/>
    </source>
</evidence>
<dbReference type="InterPro" id="IPR021607">
    <property type="entry name" value="DUF3224"/>
</dbReference>
<accession>A0A4U5JXS0</accession>
<reference evidence="2 3" key="1">
    <citation type="submission" date="2019-04" db="EMBL/GenBank/DDBJ databases">
        <title>Reference strain of H23.</title>
        <authorList>
            <person name="Luo X."/>
        </authorList>
    </citation>
    <scope>NUCLEOTIDE SEQUENCE [LARGE SCALE GENOMIC DNA]</scope>
    <source>
        <strain evidence="2 3">H23</strain>
    </source>
</reference>
<gene>
    <name evidence="2" type="ORF">FCE95_04220</name>
</gene>
<dbReference type="OrthoDB" id="69764at2"/>
<dbReference type="SUPFAM" id="SSF159238">
    <property type="entry name" value="SO1590-like"/>
    <property type="match status" value="1"/>
</dbReference>
<dbReference type="RefSeq" id="WP_137266441.1">
    <property type="nucleotide sequence ID" value="NZ_SZUA01000001.1"/>
</dbReference>
<dbReference type="Pfam" id="PF11528">
    <property type="entry name" value="DUF3224"/>
    <property type="match status" value="1"/>
</dbReference>
<dbReference type="EMBL" id="SZUA01000001">
    <property type="protein sequence ID" value="TKR33511.1"/>
    <property type="molecule type" value="Genomic_DNA"/>
</dbReference>
<protein>
    <submittedName>
        <fullName evidence="2">DUF3224 domain-containing protein</fullName>
    </submittedName>
</protein>
<organism evidence="2 3">
    <name type="scientific">Luteimonas gilva</name>
    <dbReference type="NCBI Taxonomy" id="2572684"/>
    <lineage>
        <taxon>Bacteria</taxon>
        <taxon>Pseudomonadati</taxon>
        <taxon>Pseudomonadota</taxon>
        <taxon>Gammaproteobacteria</taxon>
        <taxon>Lysobacterales</taxon>
        <taxon>Lysobacteraceae</taxon>
        <taxon>Luteimonas</taxon>
    </lineage>
</organism>
<evidence type="ECO:0000256" key="1">
    <source>
        <dbReference type="SAM" id="MobiDB-lite"/>
    </source>
</evidence>
<keyword evidence="3" id="KW-1185">Reference proteome</keyword>
<sequence>MHAKGSFDIKMQPQKPDNPQAEAAQLARISLDKRFAGALEAVSQGEMLAAGGGQSSAYVALEKIDGALQGRKGSFFLLHSATMRQGAPQDWSVTVVPDSGTGQLQGLAGKMRIDIVDGKHYYDFEYTLPAP</sequence>
<comment type="caution">
    <text evidence="2">The sequence shown here is derived from an EMBL/GenBank/DDBJ whole genome shotgun (WGS) entry which is preliminary data.</text>
</comment>